<dbReference type="Proteomes" id="UP000193090">
    <property type="component" value="Unassembled WGS sequence"/>
</dbReference>
<name>A0A1X2EGD3_9MYCO</name>
<keyword evidence="1" id="KW-1133">Transmembrane helix</keyword>
<dbReference type="STRING" id="1798.AWC30_14720"/>
<gene>
    <name evidence="2" type="ORF">AWC30_14720</name>
</gene>
<feature type="transmembrane region" description="Helical" evidence="1">
    <location>
        <begin position="67"/>
        <end position="89"/>
    </location>
</feature>
<reference evidence="2 3" key="1">
    <citation type="submission" date="2016-01" db="EMBL/GenBank/DDBJ databases">
        <title>The new phylogeny of the genus Mycobacterium.</title>
        <authorList>
            <person name="Tarcisio F."/>
            <person name="Conor M."/>
            <person name="Antonella G."/>
            <person name="Elisabetta G."/>
            <person name="Giulia F.S."/>
            <person name="Sara T."/>
            <person name="Anna F."/>
            <person name="Clotilde B."/>
            <person name="Roberto B."/>
            <person name="Veronica D.S."/>
            <person name="Fabio R."/>
            <person name="Monica P."/>
            <person name="Olivier J."/>
            <person name="Enrico T."/>
            <person name="Nicola S."/>
        </authorList>
    </citation>
    <scope>NUCLEOTIDE SEQUENCE [LARGE SCALE GENOMIC DNA]</scope>
    <source>
        <strain evidence="2 3">DSM 44153</strain>
    </source>
</reference>
<feature type="transmembrane region" description="Helical" evidence="1">
    <location>
        <begin position="96"/>
        <end position="120"/>
    </location>
</feature>
<evidence type="ECO:0000256" key="1">
    <source>
        <dbReference type="SAM" id="Phobius"/>
    </source>
</evidence>
<sequence length="122" mass="12682">MVQPPYGPGPRHPQRPLWDPVLTASLTAVLLLVMAAALLYSLLAGTATAACSQANPCDYGLIDTGYAVAWGGAAVAVLVTLIGVIVAAVRRRLLVIWPVVGWVVFLASYLTGAVMVISGLPD</sequence>
<proteinExistence type="predicted"/>
<evidence type="ECO:0000313" key="3">
    <source>
        <dbReference type="Proteomes" id="UP000193090"/>
    </source>
</evidence>
<comment type="caution">
    <text evidence="2">The sequence shown here is derived from an EMBL/GenBank/DDBJ whole genome shotgun (WGS) entry which is preliminary data.</text>
</comment>
<organism evidence="2 3">
    <name type="scientific">Mycolicibacillus trivialis</name>
    <dbReference type="NCBI Taxonomy" id="1798"/>
    <lineage>
        <taxon>Bacteria</taxon>
        <taxon>Bacillati</taxon>
        <taxon>Actinomycetota</taxon>
        <taxon>Actinomycetes</taxon>
        <taxon>Mycobacteriales</taxon>
        <taxon>Mycobacteriaceae</taxon>
        <taxon>Mycolicibacillus</taxon>
    </lineage>
</organism>
<keyword evidence="3" id="KW-1185">Reference proteome</keyword>
<dbReference type="EMBL" id="LQPZ01000040">
    <property type="protein sequence ID" value="ORX01120.1"/>
    <property type="molecule type" value="Genomic_DNA"/>
</dbReference>
<dbReference type="RefSeq" id="WP_085110946.1">
    <property type="nucleotide sequence ID" value="NZ_JACKSN010000189.1"/>
</dbReference>
<dbReference type="AlphaFoldDB" id="A0A1X2EGD3"/>
<accession>A0A1X2EGD3</accession>
<feature type="transmembrane region" description="Helical" evidence="1">
    <location>
        <begin position="21"/>
        <end position="47"/>
    </location>
</feature>
<keyword evidence="1" id="KW-0472">Membrane</keyword>
<evidence type="ECO:0000313" key="2">
    <source>
        <dbReference type="EMBL" id="ORX01120.1"/>
    </source>
</evidence>
<protein>
    <submittedName>
        <fullName evidence="2">Uncharacterized protein</fullName>
    </submittedName>
</protein>
<keyword evidence="1" id="KW-0812">Transmembrane</keyword>